<dbReference type="RefSeq" id="XP_029314993.1">
    <property type="nucleotide sequence ID" value="XM_029459133.1"/>
</dbReference>
<evidence type="ECO:0000313" key="4">
    <source>
        <dbReference type="RefSeq" id="XP_029314993.1"/>
    </source>
</evidence>
<keyword evidence="1" id="KW-0812">Transmembrane</keyword>
<feature type="transmembrane region" description="Helical" evidence="1">
    <location>
        <begin position="256"/>
        <end position="279"/>
    </location>
</feature>
<dbReference type="Gene3D" id="2.60.40.10">
    <property type="entry name" value="Immunoglobulins"/>
    <property type="match status" value="1"/>
</dbReference>
<accession>A0A6J2RVP1</accession>
<evidence type="ECO:0000259" key="2">
    <source>
        <dbReference type="PROSITE" id="PS50853"/>
    </source>
</evidence>
<feature type="transmembrane region" description="Helical" evidence="1">
    <location>
        <begin position="30"/>
        <end position="52"/>
    </location>
</feature>
<dbReference type="AlphaFoldDB" id="A0A6J2RVP1"/>
<dbReference type="InterPro" id="IPR050650">
    <property type="entry name" value="Type-II_Cytokine-TF_Rcpt"/>
</dbReference>
<dbReference type="GO" id="GO:0004896">
    <property type="term" value="F:cytokine receptor activity"/>
    <property type="evidence" value="ECO:0007669"/>
    <property type="project" value="TreeGrafter"/>
</dbReference>
<keyword evidence="1" id="KW-1133">Transmembrane helix</keyword>
<dbReference type="Pfam" id="PF09294">
    <property type="entry name" value="Interfer-bind"/>
    <property type="match status" value="1"/>
</dbReference>
<dbReference type="Pfam" id="PF01108">
    <property type="entry name" value="Tissue_fac"/>
    <property type="match status" value="1"/>
</dbReference>
<dbReference type="OrthoDB" id="8724082at2759"/>
<sequence length="350" mass="38869">MKLSYTHTHTLLNWTTLYTDRRSFTDNMSAALCAFILTCSALCGSTVVSGVLSKPTNVRLTSHDMNLVLRWESKEQPAGLVYTAEYKPSLADYRVGCVNISTLECDFTCLNISIFQYGKYTGRVRAQSGSETSVWVESNQTTLDKDTIISSPNVSLFSNGATIEVSIQDPIFAISALREVYNSATYNITYWQDGQKQKAKSISNIQQSWVVLNDLEPWTKYCVQVQIKTGRNADTNLSKPSSAVCESTTVEEEAPWVPAVVTFVVMAMAVALVVVAVLYRKRIFHFLCPKDALPQHFKEDLLACPNSSMYIAMGNPHPAEEIYHQVIIMADSRTLAEGRPLESAGQPDTT</sequence>
<dbReference type="InParanoid" id="A0A6J2RVP1"/>
<dbReference type="SUPFAM" id="SSF49265">
    <property type="entry name" value="Fibronectin type III"/>
    <property type="match status" value="2"/>
</dbReference>
<dbReference type="PANTHER" id="PTHR20859">
    <property type="entry name" value="INTERFERON/INTERLEUKIN RECEPTOR"/>
    <property type="match status" value="1"/>
</dbReference>
<dbReference type="InterPro" id="IPR013783">
    <property type="entry name" value="Ig-like_fold"/>
</dbReference>
<evidence type="ECO:0000256" key="1">
    <source>
        <dbReference type="SAM" id="Phobius"/>
    </source>
</evidence>
<dbReference type="InterPro" id="IPR003961">
    <property type="entry name" value="FN3_dom"/>
</dbReference>
<dbReference type="PROSITE" id="PS50853">
    <property type="entry name" value="FN3"/>
    <property type="match status" value="1"/>
</dbReference>
<feature type="domain" description="Fibronectin type-III" evidence="2">
    <location>
        <begin position="148"/>
        <end position="252"/>
    </location>
</feature>
<dbReference type="Proteomes" id="UP000504630">
    <property type="component" value="Chromosome 21"/>
</dbReference>
<gene>
    <name evidence="4" type="primary">LOC115026341</name>
</gene>
<name>A0A6J2RVP1_COTGO</name>
<proteinExistence type="predicted"/>
<keyword evidence="3" id="KW-1185">Reference proteome</keyword>
<dbReference type="InterPro" id="IPR015373">
    <property type="entry name" value="Interferon/interleukin_rcp_dom"/>
</dbReference>
<dbReference type="PANTHER" id="PTHR20859:SF46">
    <property type="entry name" value="INTERFERON GAMMA RECEPTOR 2"/>
    <property type="match status" value="1"/>
</dbReference>
<dbReference type="GO" id="GO:0005886">
    <property type="term" value="C:plasma membrane"/>
    <property type="evidence" value="ECO:0007669"/>
    <property type="project" value="TreeGrafter"/>
</dbReference>
<dbReference type="InterPro" id="IPR036116">
    <property type="entry name" value="FN3_sf"/>
</dbReference>
<reference evidence="4" key="1">
    <citation type="submission" date="2025-08" db="UniProtKB">
        <authorList>
            <consortium name="RefSeq"/>
        </authorList>
    </citation>
    <scope>IDENTIFICATION</scope>
</reference>
<dbReference type="KEGG" id="cgob:115026341"/>
<evidence type="ECO:0000313" key="3">
    <source>
        <dbReference type="Proteomes" id="UP000504630"/>
    </source>
</evidence>
<organism evidence="3 4">
    <name type="scientific">Cottoperca gobio</name>
    <name type="common">Frogmouth</name>
    <name type="synonym">Aphritis gobio</name>
    <dbReference type="NCBI Taxonomy" id="56716"/>
    <lineage>
        <taxon>Eukaryota</taxon>
        <taxon>Metazoa</taxon>
        <taxon>Chordata</taxon>
        <taxon>Craniata</taxon>
        <taxon>Vertebrata</taxon>
        <taxon>Euteleostomi</taxon>
        <taxon>Actinopterygii</taxon>
        <taxon>Neopterygii</taxon>
        <taxon>Teleostei</taxon>
        <taxon>Neoteleostei</taxon>
        <taxon>Acanthomorphata</taxon>
        <taxon>Eupercaria</taxon>
        <taxon>Perciformes</taxon>
        <taxon>Notothenioidei</taxon>
        <taxon>Bovichtidae</taxon>
        <taxon>Cottoperca</taxon>
    </lineage>
</organism>
<keyword evidence="1" id="KW-0472">Membrane</keyword>
<dbReference type="GeneID" id="115026341"/>
<protein>
    <submittedName>
        <fullName evidence="4">Interleukin-10 receptor subunit beta-like</fullName>
    </submittedName>
</protein>